<organism evidence="8 9">
    <name type="scientific">Novosphingobium subterraneum</name>
    <dbReference type="NCBI Taxonomy" id="48936"/>
    <lineage>
        <taxon>Bacteria</taxon>
        <taxon>Pseudomonadati</taxon>
        <taxon>Pseudomonadota</taxon>
        <taxon>Alphaproteobacteria</taxon>
        <taxon>Sphingomonadales</taxon>
        <taxon>Sphingomonadaceae</taxon>
        <taxon>Novosphingobium</taxon>
    </lineage>
</organism>
<evidence type="ECO:0000256" key="6">
    <source>
        <dbReference type="SAM" id="MobiDB-lite"/>
    </source>
</evidence>
<gene>
    <name evidence="8" type="ORF">NJ75_03686</name>
</gene>
<proteinExistence type="predicted"/>
<evidence type="ECO:0000256" key="3">
    <source>
        <dbReference type="ARBA" id="ARBA00022692"/>
    </source>
</evidence>
<comment type="caution">
    <text evidence="8">The sequence shown here is derived from an EMBL/GenBank/DDBJ whole genome shotgun (WGS) entry which is preliminary data.</text>
</comment>
<comment type="subcellular location">
    <subcellularLocation>
        <location evidence="1">Cell membrane</location>
        <topology evidence="1">Multi-pass membrane protein</topology>
    </subcellularLocation>
</comment>
<dbReference type="Pfam" id="PF03739">
    <property type="entry name" value="LptF_LptG"/>
    <property type="match status" value="1"/>
</dbReference>
<dbReference type="STRING" id="48936.NJ75_03686"/>
<dbReference type="Proteomes" id="UP000031338">
    <property type="component" value="Unassembled WGS sequence"/>
</dbReference>
<keyword evidence="4 7" id="KW-1133">Transmembrane helix</keyword>
<sequence length="442" mass="49107">MAGSPVGSHSGKAQAPPNIDPRKDASTRHVKFLTATDRYIARLVFVPMLSVFVLAASLLILDKMLKLFDFVATEGGPVSVVFKMLANLLPEYASLAIPLGLMLGILFAFRKLAMSSELDVMRAVGLSYTRLLRVPYMFAIGLAALNLLIVSYLQPLSRYYYEQLQFELRSGALGASIKVGEFNSLQDRTALRVDSSRDEGRDLRGIFARLQTSNGQVMVISAREGRFFANKESPDTVILRLTDGQIVQDGPGIASPRVLTFASHDLPIDLPRIEQFRQRGDADREYFLPELLQIGWNDRYSEEIRNQSKASLNYRLVEVVMMFLLPLLAVALAVPPKRSTSALGVFLSIVLVVAYHKVNQYGQDVASLGRIDPVLALWGPFVVFSALILWMYWKIAYVPGGQPIGALETGFAKVSRSIRKLFERKRLRDEPALVEEDAAHAA</sequence>
<feature type="transmembrane region" description="Helical" evidence="7">
    <location>
        <begin position="133"/>
        <end position="153"/>
    </location>
</feature>
<dbReference type="GO" id="GO:0043190">
    <property type="term" value="C:ATP-binding cassette (ABC) transporter complex"/>
    <property type="evidence" value="ECO:0007669"/>
    <property type="project" value="InterPro"/>
</dbReference>
<dbReference type="GO" id="GO:0015920">
    <property type="term" value="P:lipopolysaccharide transport"/>
    <property type="evidence" value="ECO:0007669"/>
    <property type="project" value="TreeGrafter"/>
</dbReference>
<feature type="transmembrane region" description="Helical" evidence="7">
    <location>
        <begin position="92"/>
        <end position="113"/>
    </location>
</feature>
<feature type="transmembrane region" description="Helical" evidence="7">
    <location>
        <begin position="39"/>
        <end position="61"/>
    </location>
</feature>
<keyword evidence="2" id="KW-1003">Cell membrane</keyword>
<keyword evidence="9" id="KW-1185">Reference proteome</keyword>
<dbReference type="NCBIfam" id="TIGR04407">
    <property type="entry name" value="LptF_YjgP"/>
    <property type="match status" value="1"/>
</dbReference>
<reference evidence="8 9" key="1">
    <citation type="submission" date="2014-10" db="EMBL/GenBank/DDBJ databases">
        <title>Draft genome sequence of Novosphingobium subterraneum DSM 12447.</title>
        <authorList>
            <person name="Gan H.M."/>
            <person name="Gan H.Y."/>
            <person name="Savka M.A."/>
        </authorList>
    </citation>
    <scope>NUCLEOTIDE SEQUENCE [LARGE SCALE GENOMIC DNA]</scope>
    <source>
        <strain evidence="8 9">DSM 12447</strain>
    </source>
</reference>
<evidence type="ECO:0000313" key="8">
    <source>
        <dbReference type="EMBL" id="KHS43378.1"/>
    </source>
</evidence>
<dbReference type="EMBL" id="JRVC01000022">
    <property type="protein sequence ID" value="KHS43378.1"/>
    <property type="molecule type" value="Genomic_DNA"/>
</dbReference>
<evidence type="ECO:0000256" key="1">
    <source>
        <dbReference type="ARBA" id="ARBA00004651"/>
    </source>
</evidence>
<accession>A0A0B8ZAT3</accession>
<dbReference type="PANTHER" id="PTHR33529">
    <property type="entry name" value="SLR0882 PROTEIN-RELATED"/>
    <property type="match status" value="1"/>
</dbReference>
<dbReference type="InterPro" id="IPR005495">
    <property type="entry name" value="LptG/LptF_permease"/>
</dbReference>
<dbReference type="PATRIC" id="fig|48936.3.peg.3718"/>
<evidence type="ECO:0000256" key="2">
    <source>
        <dbReference type="ARBA" id="ARBA00022475"/>
    </source>
</evidence>
<evidence type="ECO:0000256" key="4">
    <source>
        <dbReference type="ARBA" id="ARBA00022989"/>
    </source>
</evidence>
<evidence type="ECO:0000256" key="7">
    <source>
        <dbReference type="SAM" id="Phobius"/>
    </source>
</evidence>
<dbReference type="GO" id="GO:0055085">
    <property type="term" value="P:transmembrane transport"/>
    <property type="evidence" value="ECO:0007669"/>
    <property type="project" value="InterPro"/>
</dbReference>
<feature type="transmembrane region" description="Helical" evidence="7">
    <location>
        <begin position="339"/>
        <end position="355"/>
    </location>
</feature>
<feature type="transmembrane region" description="Helical" evidence="7">
    <location>
        <begin position="312"/>
        <end position="333"/>
    </location>
</feature>
<evidence type="ECO:0000256" key="5">
    <source>
        <dbReference type="ARBA" id="ARBA00023136"/>
    </source>
</evidence>
<dbReference type="InterPro" id="IPR030922">
    <property type="entry name" value="LptF"/>
</dbReference>
<name>A0A0B8ZAT3_9SPHN</name>
<protein>
    <submittedName>
        <fullName evidence="8">Permease YjgP/YjgQ</fullName>
    </submittedName>
</protein>
<keyword evidence="5 7" id="KW-0472">Membrane</keyword>
<dbReference type="AlphaFoldDB" id="A0A0B8ZAT3"/>
<feature type="transmembrane region" description="Helical" evidence="7">
    <location>
        <begin position="375"/>
        <end position="393"/>
    </location>
</feature>
<dbReference type="PANTHER" id="PTHR33529:SF6">
    <property type="entry name" value="YJGP_YJGQ FAMILY PERMEASE"/>
    <property type="match status" value="1"/>
</dbReference>
<evidence type="ECO:0000313" key="9">
    <source>
        <dbReference type="Proteomes" id="UP000031338"/>
    </source>
</evidence>
<keyword evidence="3 7" id="KW-0812">Transmembrane</keyword>
<feature type="region of interest" description="Disordered" evidence="6">
    <location>
        <begin position="1"/>
        <end position="24"/>
    </location>
</feature>